<comment type="caution">
    <text evidence="5">The sequence shown here is derived from an EMBL/GenBank/DDBJ whole genome shotgun (WGS) entry which is preliminary data.</text>
</comment>
<keyword evidence="6" id="KW-1185">Reference proteome</keyword>
<organism evidence="5 6">
    <name type="scientific">Triparma retinervis</name>
    <dbReference type="NCBI Taxonomy" id="2557542"/>
    <lineage>
        <taxon>Eukaryota</taxon>
        <taxon>Sar</taxon>
        <taxon>Stramenopiles</taxon>
        <taxon>Ochrophyta</taxon>
        <taxon>Bolidophyceae</taxon>
        <taxon>Parmales</taxon>
        <taxon>Triparmaceae</taxon>
        <taxon>Triparma</taxon>
    </lineage>
</organism>
<sequence>MASAALLTIIALQIVFSSALSTSSPLVRSISSLVDVSRPASHRLYTPEVQKDIANISKKLTDVNPTPSPASRFDLLDGPSRVLYTTAPNPSNGVLFGLGAISLVWGNAYQIIDTKKSKYVNQINLPYGAKIKLIADYVEW</sequence>
<dbReference type="EMBL" id="BRXZ01006984">
    <property type="protein sequence ID" value="GMI22869.1"/>
    <property type="molecule type" value="Genomic_DNA"/>
</dbReference>
<evidence type="ECO:0000313" key="6">
    <source>
        <dbReference type="Proteomes" id="UP001165082"/>
    </source>
</evidence>
<proteinExistence type="predicted"/>
<evidence type="ECO:0000256" key="1">
    <source>
        <dbReference type="ARBA" id="ARBA00004474"/>
    </source>
</evidence>
<feature type="domain" description="Plastid lipid-associated protein/fibrillin conserved" evidence="4">
    <location>
        <begin position="45"/>
        <end position="126"/>
    </location>
</feature>
<name>A0A9W7FY04_9STRA</name>
<keyword evidence="3" id="KW-0732">Signal</keyword>
<dbReference type="InterPro" id="IPR006843">
    <property type="entry name" value="PAP/fibrillin_dom"/>
</dbReference>
<dbReference type="Proteomes" id="UP001165082">
    <property type="component" value="Unassembled WGS sequence"/>
</dbReference>
<evidence type="ECO:0000259" key="4">
    <source>
        <dbReference type="Pfam" id="PF04755"/>
    </source>
</evidence>
<evidence type="ECO:0000256" key="2">
    <source>
        <dbReference type="ARBA" id="ARBA00022640"/>
    </source>
</evidence>
<comment type="subcellular location">
    <subcellularLocation>
        <location evidence="1">Plastid</location>
    </subcellularLocation>
</comment>
<dbReference type="Pfam" id="PF04755">
    <property type="entry name" value="PAP_fibrillin"/>
    <property type="match status" value="1"/>
</dbReference>
<accession>A0A9W7FY04</accession>
<feature type="chain" id="PRO_5040882185" description="Plastid lipid-associated protein/fibrillin conserved domain-containing protein" evidence="3">
    <location>
        <begin position="20"/>
        <end position="140"/>
    </location>
</feature>
<feature type="signal peptide" evidence="3">
    <location>
        <begin position="1"/>
        <end position="19"/>
    </location>
</feature>
<reference evidence="5" key="1">
    <citation type="submission" date="2022-07" db="EMBL/GenBank/DDBJ databases">
        <title>Genome analysis of Parmales, a sister group of diatoms, reveals the evolutionary specialization of diatoms from phago-mixotrophs to photoautotrophs.</title>
        <authorList>
            <person name="Ban H."/>
            <person name="Sato S."/>
            <person name="Yoshikawa S."/>
            <person name="Kazumasa Y."/>
            <person name="Nakamura Y."/>
            <person name="Ichinomiya M."/>
            <person name="Saitoh K."/>
            <person name="Sato N."/>
            <person name="Blanc-Mathieu R."/>
            <person name="Endo H."/>
            <person name="Kuwata A."/>
            <person name="Ogata H."/>
        </authorList>
    </citation>
    <scope>NUCLEOTIDE SEQUENCE</scope>
</reference>
<protein>
    <recommendedName>
        <fullName evidence="4">Plastid lipid-associated protein/fibrillin conserved domain-containing protein</fullName>
    </recommendedName>
</protein>
<dbReference type="GO" id="GO:0009536">
    <property type="term" value="C:plastid"/>
    <property type="evidence" value="ECO:0007669"/>
    <property type="project" value="UniProtKB-SubCell"/>
</dbReference>
<evidence type="ECO:0000313" key="5">
    <source>
        <dbReference type="EMBL" id="GMI22869.1"/>
    </source>
</evidence>
<gene>
    <name evidence="5" type="ORF">TrRE_jg618</name>
</gene>
<keyword evidence="2" id="KW-0934">Plastid</keyword>
<evidence type="ECO:0000256" key="3">
    <source>
        <dbReference type="SAM" id="SignalP"/>
    </source>
</evidence>
<dbReference type="AlphaFoldDB" id="A0A9W7FY04"/>
<feature type="non-terminal residue" evidence="5">
    <location>
        <position position="140"/>
    </location>
</feature>